<dbReference type="GO" id="GO:0032021">
    <property type="term" value="C:NELF complex"/>
    <property type="evidence" value="ECO:0007669"/>
    <property type="project" value="TreeGrafter"/>
</dbReference>
<name>A0A1D3LJZ1_PLACE</name>
<proteinExistence type="inferred from homology"/>
<keyword evidence="4" id="KW-0805">Transcription regulation</keyword>
<feature type="region of interest" description="Disordered" evidence="7">
    <location>
        <begin position="776"/>
        <end position="805"/>
    </location>
</feature>
<evidence type="ECO:0000256" key="7">
    <source>
        <dbReference type="SAM" id="MobiDB-lite"/>
    </source>
</evidence>
<feature type="compositionally biased region" description="Acidic residues" evidence="7">
    <location>
        <begin position="442"/>
        <end position="472"/>
    </location>
</feature>
<dbReference type="EMBL" id="LT608204">
    <property type="protein sequence ID" value="SCM10180.1"/>
    <property type="molecule type" value="Genomic_DNA"/>
</dbReference>
<keyword evidence="5" id="KW-0804">Transcription</keyword>
<keyword evidence="3" id="KW-0678">Repressor</keyword>
<evidence type="ECO:0000256" key="2">
    <source>
        <dbReference type="ARBA" id="ARBA00005726"/>
    </source>
</evidence>
<accession>A0A1D3LJZ1</accession>
<evidence type="ECO:0000313" key="9">
    <source>
        <dbReference type="Proteomes" id="UP000195879"/>
    </source>
</evidence>
<evidence type="ECO:0000256" key="1">
    <source>
        <dbReference type="ARBA" id="ARBA00004123"/>
    </source>
</evidence>
<feature type="region of interest" description="Disordered" evidence="7">
    <location>
        <begin position="439"/>
        <end position="487"/>
    </location>
</feature>
<sequence>MKRRQKNCIGLSNCSFDQFKKGVEFLRETDAILDDDIFIILKRVCSFFFFCFKNDDFEYLLKCFDRGNKERNKSITNSSKSWSDNNNTYSKNNDLDLKNDEIYWDYKFSKGDFIIIKNINRLLLNKLVDNYVGYSWLCLIVSEYMNNLDTFTNNFDDDDEKKENYDEENKMWFKYQTYKNFKQIEELNKINKIEYNNIKNNPEKYSEEEINNRLTNYVNYLHCYYGNLFSSSYYDKKNRDYFSISYTNPNISNSYNDSVNNNTDNFYLEDPEDRFDWIMSSDSDNDYELVKSNSKSEKRQLYNNYYKTSFDYEDNKLENENLNNVMHSNKMYNNEEQNKKRKLIGNQINQNERNEGVGNFEMYQNKNYSNEKGVESSSYICSNENIITKRGMHNENDEINEFSDGNPGLEQSINYSENFMQPHQEYSEKKYIRRYESKEQIEKEDDASDEDGEYGEGGESYDDAGSDEDEGSEIYHSRDSDDSGNDHDDESLHYLYKALCDYLSTKYETNKLQKYMDEYRDTHSWKPPPFYWKILKNKYVAKEVLKLYEDRHLDPFLSCLYEDFVNRYYFELKGSNNNNSSNSNGYGNNSNNSSGNNDSNSITTYTSNFNVFTLRISEEICKFLSLKEPEEEEEVLNICKNICISENSYIYTQLILEYIYRNNNDNSMRRLSQYLCLYIIYNDINIHNICNNYFHNVIENEVSISYLIFKINNLHNYTSLYNTFKNIYMTRNKGFMNINNTEIVNLHNNILQVLRIFNGNKLLLFDSTYLIDNNNSGYRSPRKKPAINQSPNRNKDDDVSSEVDSHSVSVFDYNSNFSNKNRSNLENENNRNRFGSESEISSEEIGSSEMSSSARMSGEVSDSEMDKEEINCDGRASSVNMSGFTSQYGDDNTEFNGSSVSKGKESKMESDFSSWKNGNTTISSLVDSEDLRMGRVDDINSNMIDDKINQEIPRLNKLKSDVSEFLLPSASQFGNRDYRHNKEFLRINIYAEKIPLIHLRDIFFLNNIINIYATNNQLFNNNMYKIYGRVLIFLTTYSPYEYVYNHYYSTFFKGKKNSFKKYSTSYFNIYDDTISIIDDDETSETDEEGSTSYNTESESTKIPSNYGKRIKIKEKEDPDDEKEKKSKRKFKDFSEIKNDHEPKKHKLENSVAKVVNQTDKEKEVSQTDKEKDINQTDKEKDVSQTDKEKEVSQTDKEKEVSQMDKEKEVNQTDKEKDVSQTDKEKEVSQTDKEKEVSQMDKEKEVNQIDKEKVVSQTDKEKEVSQTDKEKVVSQTDKEKGVTQTDKEKDVSQTDKEKVVSQTDKEKEPVLKISNDNNTQIVDGNNISKQNTTDSIYNKNNDNIKPKLNNEENENEKKASSENSVVKTGLTENMLKDKNSCIISNDLFELRTEVMSCDEVKSHIFKNVKSKKKLKVNKMNKKKKHYFYKLFYKFRLTYNSFIKFVQTEIFHIYNIMHSSTYSDSTKDKLLLGKINSNLSASIIYKYVYNNIYKHINSNQVNLIYTKFIILKHIVDKYPQKRFVTLYFFKELYIFIIEKEKTLQEFSELRENIILFFVYMIRFENMFFYVINVIKKMIYLLDKSLIRLFIVKTLTYCAPPYNFKFCKYILNFIYLVLKKEGIYYKNEFKKVINKFLDDVEQLHAMYQSSKTKELINLSNYIKEQMAKSEREI</sequence>
<feature type="region of interest" description="Disordered" evidence="7">
    <location>
        <begin position="1078"/>
        <end position="1363"/>
    </location>
</feature>
<feature type="compositionally biased region" description="Basic and acidic residues" evidence="7">
    <location>
        <begin position="1131"/>
        <end position="1142"/>
    </location>
</feature>
<reference evidence="8 9" key="1">
    <citation type="submission" date="2016-08" db="EMBL/GenBank/DDBJ databases">
        <authorList>
            <consortium name="Pathogen Informatics"/>
        </authorList>
    </citation>
    <scope>NUCLEOTIDE SEQUENCE [LARGE SCALE GENOMIC DNA]</scope>
    <source>
        <strain evidence="8 9">DK</strain>
    </source>
</reference>
<dbReference type="OrthoDB" id="364993at2759"/>
<dbReference type="GO" id="GO:0034244">
    <property type="term" value="P:negative regulation of transcription elongation by RNA polymerase II"/>
    <property type="evidence" value="ECO:0007669"/>
    <property type="project" value="TreeGrafter"/>
</dbReference>
<feature type="compositionally biased region" description="Polar residues" evidence="7">
    <location>
        <begin position="1313"/>
        <end position="1340"/>
    </location>
</feature>
<evidence type="ECO:0000313" key="8">
    <source>
        <dbReference type="EMBL" id="SCM10180.1"/>
    </source>
</evidence>
<dbReference type="PANTHER" id="PTHR12144">
    <property type="entry name" value="NEGATIVE ELONGATION FACTOR D"/>
    <property type="match status" value="1"/>
</dbReference>
<feature type="compositionally biased region" description="Basic and acidic residues" evidence="7">
    <location>
        <begin position="1113"/>
        <end position="1124"/>
    </location>
</feature>
<feature type="compositionally biased region" description="Basic and acidic residues" evidence="7">
    <location>
        <begin position="473"/>
        <end position="487"/>
    </location>
</feature>
<comment type="subcellular location">
    <subcellularLocation>
        <location evidence="1">Nucleus</location>
    </subcellularLocation>
</comment>
<comment type="similarity">
    <text evidence="2">Belongs to the NELF-D family.</text>
</comment>
<feature type="region of interest" description="Disordered" evidence="7">
    <location>
        <begin position="819"/>
        <end position="865"/>
    </location>
</feature>
<feature type="compositionally biased region" description="Basic and acidic residues" evidence="7">
    <location>
        <begin position="823"/>
        <end position="836"/>
    </location>
</feature>
<keyword evidence="6" id="KW-0539">Nucleus</keyword>
<dbReference type="GO" id="GO:0003723">
    <property type="term" value="F:RNA binding"/>
    <property type="evidence" value="ECO:0007669"/>
    <property type="project" value="TreeGrafter"/>
</dbReference>
<feature type="compositionally biased region" description="Basic and acidic residues" evidence="7">
    <location>
        <begin position="1158"/>
        <end position="1309"/>
    </location>
</feature>
<organism evidence="8 9">
    <name type="scientific">Plasmodium chabaudi adami</name>
    <dbReference type="NCBI Taxonomy" id="5826"/>
    <lineage>
        <taxon>Eukaryota</taxon>
        <taxon>Sar</taxon>
        <taxon>Alveolata</taxon>
        <taxon>Apicomplexa</taxon>
        <taxon>Aconoidasida</taxon>
        <taxon>Haemosporida</taxon>
        <taxon>Plasmodiidae</taxon>
        <taxon>Plasmodium</taxon>
        <taxon>Plasmodium (Vinckeia)</taxon>
    </lineage>
</organism>
<dbReference type="Proteomes" id="UP000195879">
    <property type="component" value="Chromosome 10"/>
</dbReference>
<evidence type="ECO:0000256" key="4">
    <source>
        <dbReference type="ARBA" id="ARBA00023015"/>
    </source>
</evidence>
<evidence type="ECO:0000256" key="5">
    <source>
        <dbReference type="ARBA" id="ARBA00023163"/>
    </source>
</evidence>
<gene>
    <name evidence="8" type="ORF">PCHDK_000226700</name>
</gene>
<dbReference type="InterPro" id="IPR006942">
    <property type="entry name" value="TH1"/>
</dbReference>
<protein>
    <submittedName>
        <fullName evidence="8">Uncharacterized protein</fullName>
    </submittedName>
</protein>
<evidence type="ECO:0000256" key="3">
    <source>
        <dbReference type="ARBA" id="ARBA00022491"/>
    </source>
</evidence>
<feature type="compositionally biased region" description="Low complexity" evidence="7">
    <location>
        <begin position="837"/>
        <end position="859"/>
    </location>
</feature>
<feature type="compositionally biased region" description="Basic and acidic residues" evidence="7">
    <location>
        <begin position="1341"/>
        <end position="1359"/>
    </location>
</feature>
<evidence type="ECO:0000256" key="6">
    <source>
        <dbReference type="ARBA" id="ARBA00023242"/>
    </source>
</evidence>
<dbReference type="PANTHER" id="PTHR12144:SF0">
    <property type="entry name" value="NEGATIVE ELONGATION FACTOR C_D"/>
    <property type="match status" value="1"/>
</dbReference>
<feature type="compositionally biased region" description="Polar residues" evidence="7">
    <location>
        <begin position="1093"/>
        <end position="1103"/>
    </location>
</feature>
<feature type="compositionally biased region" description="Acidic residues" evidence="7">
    <location>
        <begin position="1078"/>
        <end position="1089"/>
    </location>
</feature>
<dbReference type="Pfam" id="PF04858">
    <property type="entry name" value="TH1"/>
    <property type="match status" value="1"/>
</dbReference>